<name>A0A5B9QID6_9BACT</name>
<feature type="compositionally biased region" description="Basic and acidic residues" evidence="1">
    <location>
        <begin position="408"/>
        <end position="427"/>
    </location>
</feature>
<reference evidence="2 3" key="1">
    <citation type="submission" date="2019-08" db="EMBL/GenBank/DDBJ databases">
        <title>Deep-cultivation of Planctomycetes and their phenomic and genomic characterization uncovers novel biology.</title>
        <authorList>
            <person name="Wiegand S."/>
            <person name="Jogler M."/>
            <person name="Boedeker C."/>
            <person name="Pinto D."/>
            <person name="Vollmers J."/>
            <person name="Rivas-Marin E."/>
            <person name="Kohn T."/>
            <person name="Peeters S.H."/>
            <person name="Heuer A."/>
            <person name="Rast P."/>
            <person name="Oberbeckmann S."/>
            <person name="Bunk B."/>
            <person name="Jeske O."/>
            <person name="Meyerdierks A."/>
            <person name="Storesund J.E."/>
            <person name="Kallscheuer N."/>
            <person name="Luecker S."/>
            <person name="Lage O.M."/>
            <person name="Pohl T."/>
            <person name="Merkel B.J."/>
            <person name="Hornburger P."/>
            <person name="Mueller R.-W."/>
            <person name="Bruemmer F."/>
            <person name="Labrenz M."/>
            <person name="Spormann A.M."/>
            <person name="Op den Camp H."/>
            <person name="Overmann J."/>
            <person name="Amann R."/>
            <person name="Jetten M.S.M."/>
            <person name="Mascher T."/>
            <person name="Medema M.H."/>
            <person name="Devos D.P."/>
            <person name="Kaster A.-K."/>
            <person name="Ovreas L."/>
            <person name="Rohde M."/>
            <person name="Galperin M.Y."/>
            <person name="Jogler C."/>
        </authorList>
    </citation>
    <scope>NUCLEOTIDE SEQUENCE [LARGE SCALE GENOMIC DNA]</scope>
    <source>
        <strain evidence="2 3">Pr1d</strain>
    </source>
</reference>
<evidence type="ECO:0000256" key="1">
    <source>
        <dbReference type="SAM" id="MobiDB-lite"/>
    </source>
</evidence>
<dbReference type="KEGG" id="bgok:Pr1d_50960"/>
<dbReference type="EMBL" id="CP042913">
    <property type="protein sequence ID" value="QEG37749.1"/>
    <property type="molecule type" value="Genomic_DNA"/>
</dbReference>
<evidence type="ECO:0000313" key="2">
    <source>
        <dbReference type="EMBL" id="QEG37749.1"/>
    </source>
</evidence>
<protein>
    <submittedName>
        <fullName evidence="2">Uncharacterized protein</fullName>
    </submittedName>
</protein>
<feature type="region of interest" description="Disordered" evidence="1">
    <location>
        <begin position="402"/>
        <end position="457"/>
    </location>
</feature>
<dbReference type="Proteomes" id="UP000323917">
    <property type="component" value="Chromosome"/>
</dbReference>
<keyword evidence="3" id="KW-1185">Reference proteome</keyword>
<sequence>MSELNNQPDFDDSLLSAYVDGELTDEQRAMVEARLAEDPQARQLVAELEAVSSKVRSLPRVKATEDMRAAVFQQIDGPSVPLQPSELTMRKRLLWPLLATAALLMLMFYQPAGNEKEVELAQIDKAPVGKERANAKDESAPQALSELKAIEEVPKADAFGAPRLRDESSTEGIAAAPSDERSDIVREMATDSAVALGVDHVAGSLIAPESNVGLVHVTLKDLRSGAEHFDRLLVANDIQIVDEPVEQDAKASFRGSGLYAESRDGGVAGAASQSDSSKDESKSLQPKGKTQTPAAEMVFVEAPPEQLAKFFFACSQDTEAIQSLTIDEPANAVSGGKPTEQLEQYRQYEKPMRQQAAPQNYVVTPEQQGVIAALNSLDLASEPTAGSASAGLQQQAWATKLRNNQSPVERKQLEEQIQSRRNLDSSDKKRKLAKKDADSPPPMRVLFLLHESETSEK</sequence>
<dbReference type="RefSeq" id="WP_148075934.1">
    <property type="nucleotide sequence ID" value="NZ_CP042913.1"/>
</dbReference>
<dbReference type="OrthoDB" id="292904at2"/>
<accession>A0A5B9QID6</accession>
<organism evidence="2 3">
    <name type="scientific">Bythopirellula goksoeyrii</name>
    <dbReference type="NCBI Taxonomy" id="1400387"/>
    <lineage>
        <taxon>Bacteria</taxon>
        <taxon>Pseudomonadati</taxon>
        <taxon>Planctomycetota</taxon>
        <taxon>Planctomycetia</taxon>
        <taxon>Pirellulales</taxon>
        <taxon>Lacipirellulaceae</taxon>
        <taxon>Bythopirellula</taxon>
    </lineage>
</organism>
<dbReference type="AlphaFoldDB" id="A0A5B9QID6"/>
<proteinExistence type="predicted"/>
<gene>
    <name evidence="2" type="ORF">Pr1d_50960</name>
</gene>
<evidence type="ECO:0000313" key="3">
    <source>
        <dbReference type="Proteomes" id="UP000323917"/>
    </source>
</evidence>
<dbReference type="InterPro" id="IPR041916">
    <property type="entry name" value="Anti_sigma_zinc_sf"/>
</dbReference>
<dbReference type="Gene3D" id="1.10.10.1320">
    <property type="entry name" value="Anti-sigma factor, zinc-finger domain"/>
    <property type="match status" value="1"/>
</dbReference>
<feature type="region of interest" description="Disordered" evidence="1">
    <location>
        <begin position="264"/>
        <end position="292"/>
    </location>
</feature>